<feature type="transmembrane region" description="Helical" evidence="1">
    <location>
        <begin position="128"/>
        <end position="146"/>
    </location>
</feature>
<feature type="transmembrane region" description="Helical" evidence="1">
    <location>
        <begin position="410"/>
        <end position="430"/>
    </location>
</feature>
<keyword evidence="3" id="KW-1185">Reference proteome</keyword>
<dbReference type="AlphaFoldDB" id="A0A9W7C4S5"/>
<feature type="transmembrane region" description="Helical" evidence="1">
    <location>
        <begin position="181"/>
        <end position="198"/>
    </location>
</feature>
<feature type="transmembrane region" description="Helical" evidence="1">
    <location>
        <begin position="505"/>
        <end position="524"/>
    </location>
</feature>
<protein>
    <submittedName>
        <fullName evidence="2">Uncharacterized protein</fullName>
    </submittedName>
</protein>
<feature type="transmembrane region" description="Helical" evidence="1">
    <location>
        <begin position="479"/>
        <end position="499"/>
    </location>
</feature>
<keyword evidence="1" id="KW-1133">Transmembrane helix</keyword>
<gene>
    <name evidence="2" type="ORF">TrVE_jg4616</name>
</gene>
<feature type="transmembrane region" description="Helical" evidence="1">
    <location>
        <begin position="272"/>
        <end position="292"/>
    </location>
</feature>
<reference evidence="3" key="1">
    <citation type="journal article" date="2023" name="Commun. Biol.">
        <title>Genome analysis of Parmales, the sister group of diatoms, reveals the evolutionary specialization of diatoms from phago-mixotrophs to photoautotrophs.</title>
        <authorList>
            <person name="Ban H."/>
            <person name="Sato S."/>
            <person name="Yoshikawa S."/>
            <person name="Yamada K."/>
            <person name="Nakamura Y."/>
            <person name="Ichinomiya M."/>
            <person name="Sato N."/>
            <person name="Blanc-Mathieu R."/>
            <person name="Endo H."/>
            <person name="Kuwata A."/>
            <person name="Ogata H."/>
        </authorList>
    </citation>
    <scope>NUCLEOTIDE SEQUENCE [LARGE SCALE GENOMIC DNA]</scope>
    <source>
        <strain evidence="3">NIES 3699</strain>
    </source>
</reference>
<dbReference type="Proteomes" id="UP001165160">
    <property type="component" value="Unassembled WGS sequence"/>
</dbReference>
<sequence>MSEDSAKLPAKSDVELAVMNPVLTVVASSEPKPLLKTRASSWATKSKRVISVNNTQAIGQRMPAFHWFWVSSFLSMQLAILYCSLRQIIKDKPETFWWWVLLNRTLNPVSVSLSVGISMMQPYNGFNAVVWLSWLVTYACIVLLSFDPSGNDGLQNAMVPNGSSEPFAEVQDSKQSTPKNQYYFTLFPLYVIINYFVCAKVKSLRVDGIDSVPLVNKILPSLLGTMITSLLAQSYVSSPLLKCLAKVGNDIGIGSDYGNKYPLVCEDAQQTATSMCCLVGVIAFIKIYVLPFDDHVYGWDSVVRFDFNFRHQISLLIFSFMVFLSLFIYGTTDYFEYDMERYESWTYNKNFSGRSSRILLNLFIKLFFVILTLSVVVLKTDGGANFAFESRLQAWMSTRRPYEFSNFHRLMGTGALIILSLPVVGVYWSALVQQPQHPNDDYSTAIWHFSCSQLSPLLLLFSLLLFISRPKSFSRFNTFMFFVSPITMIIEGVLVAYVGDENITSGGYNYAGAGIANLLLFPIARKCRLSLMSLSDAQIASHLQIISYELIAMTPTILFLSAEGIGCISRAKSYALSDSEDSIEYCLPISETNFFICQSMVFKYCCDVLMKFTVEWSSLPNLMQCKGVTSFELLYYSINGLATGLGLAMFGMSRDIPKAASKDMLELISLTSKIGSVLFYAMWATLGISAYLRLQFHGQDEGDEELGNGDNAAKRSRKNFWNRANTRFLNFVRVEKGWSPFWAVSVAVYLSIILAYALLFMINDKTDNAGQRTVFMHFWEDNFWPAMLCSCLIAIIYIDREWQFRAAISTLILGLILRTIVEIGHPRNVWITDSIEIPSLVLYSAFTGLTTLIVPVVLFKARKSILSFFPSQTVHSHIVTLVPTILTASAPPLIYLTFKSSTCIQIHYLVTPEHSILPSDPQCLGVQYSVRPLQVLISGVAILRIFGLHYIFKDITFTKIVSLDGVTHVDCLQGTLFMISVTMAVVMFGVGGEYKEDGSFGDEAKTTERLKIGKRSSLWDGGTRGLVASRSSGESFGYKDDLDKVRTKMLISGGEKEEGDVMKKMDFDPGFY</sequence>
<feature type="transmembrane region" description="Helical" evidence="1">
    <location>
        <begin position="673"/>
        <end position="692"/>
    </location>
</feature>
<feature type="transmembrane region" description="Helical" evidence="1">
    <location>
        <begin position="95"/>
        <end position="116"/>
    </location>
</feature>
<evidence type="ECO:0000313" key="2">
    <source>
        <dbReference type="EMBL" id="GMH98020.1"/>
    </source>
</evidence>
<feature type="transmembrane region" description="Helical" evidence="1">
    <location>
        <begin position="741"/>
        <end position="762"/>
    </location>
</feature>
<evidence type="ECO:0000313" key="3">
    <source>
        <dbReference type="Proteomes" id="UP001165160"/>
    </source>
</evidence>
<keyword evidence="1" id="KW-0812">Transmembrane</keyword>
<accession>A0A9W7C4S5</accession>
<evidence type="ECO:0000256" key="1">
    <source>
        <dbReference type="SAM" id="Phobius"/>
    </source>
</evidence>
<feature type="transmembrane region" description="Helical" evidence="1">
    <location>
        <begin position="358"/>
        <end position="378"/>
    </location>
</feature>
<feature type="transmembrane region" description="Helical" evidence="1">
    <location>
        <begin position="972"/>
        <end position="990"/>
    </location>
</feature>
<organism evidence="2 3">
    <name type="scientific">Triparma verrucosa</name>
    <dbReference type="NCBI Taxonomy" id="1606542"/>
    <lineage>
        <taxon>Eukaryota</taxon>
        <taxon>Sar</taxon>
        <taxon>Stramenopiles</taxon>
        <taxon>Ochrophyta</taxon>
        <taxon>Bolidophyceae</taxon>
        <taxon>Parmales</taxon>
        <taxon>Triparmaceae</taxon>
        <taxon>Triparma</taxon>
    </lineage>
</organism>
<feature type="transmembrane region" description="Helical" evidence="1">
    <location>
        <begin position="933"/>
        <end position="952"/>
    </location>
</feature>
<keyword evidence="1" id="KW-0472">Membrane</keyword>
<dbReference type="EMBL" id="BRXX01000210">
    <property type="protein sequence ID" value="GMH98020.1"/>
    <property type="molecule type" value="Genomic_DNA"/>
</dbReference>
<feature type="transmembrane region" description="Helical" evidence="1">
    <location>
        <begin position="313"/>
        <end position="332"/>
    </location>
</feature>
<proteinExistence type="predicted"/>
<feature type="transmembrane region" description="Helical" evidence="1">
    <location>
        <begin position="67"/>
        <end position="89"/>
    </location>
</feature>
<feature type="transmembrane region" description="Helical" evidence="1">
    <location>
        <begin position="837"/>
        <end position="859"/>
    </location>
</feature>
<comment type="caution">
    <text evidence="2">The sequence shown here is derived from an EMBL/GenBank/DDBJ whole genome shotgun (WGS) entry which is preliminary data.</text>
</comment>
<feature type="transmembrane region" description="Helical" evidence="1">
    <location>
        <begin position="633"/>
        <end position="653"/>
    </location>
</feature>
<name>A0A9W7C4S5_9STRA</name>
<feature type="transmembrane region" description="Helical" evidence="1">
    <location>
        <begin position="445"/>
        <end position="467"/>
    </location>
</feature>
<feature type="transmembrane region" description="Helical" evidence="1">
    <location>
        <begin position="782"/>
        <end position="799"/>
    </location>
</feature>